<comment type="caution">
    <text evidence="1">The sequence shown here is derived from an EMBL/GenBank/DDBJ whole genome shotgun (WGS) entry which is preliminary data.</text>
</comment>
<evidence type="ECO:0000313" key="2">
    <source>
        <dbReference type="Proteomes" id="UP000236000"/>
    </source>
</evidence>
<sequence length="68" mass="8068">MGWDNIIFQTTGKIGSDLMYPFVEKNFFKYSLEKVNMNDTTIMEKVIKQSYIDLADFLYVEFLKLVDK</sequence>
<dbReference type="EMBL" id="PJKA01000006">
    <property type="protein sequence ID" value="PNC18986.1"/>
    <property type="molecule type" value="Genomic_DNA"/>
</dbReference>
<proteinExistence type="predicted"/>
<evidence type="ECO:0000313" key="1">
    <source>
        <dbReference type="EMBL" id="PNC18986.1"/>
    </source>
</evidence>
<gene>
    <name evidence="1" type="ORF">CXU22_04140</name>
</gene>
<reference evidence="1 2" key="1">
    <citation type="journal article" date="2017" name="BMC Genomics">
        <title>Genome sequencing of 39 Akkermansia muciniphila isolates reveals its population structure, genomic and functional diverisity, and global distribution in mammalian gut microbiotas.</title>
        <authorList>
            <person name="Guo X."/>
            <person name="Li S."/>
            <person name="Zhang J."/>
            <person name="Wu F."/>
            <person name="Li X."/>
            <person name="Wu D."/>
            <person name="Zhang M."/>
            <person name="Ou Z."/>
            <person name="Jie Z."/>
            <person name="Yan Q."/>
            <person name="Li P."/>
            <person name="Yi J."/>
            <person name="Peng Y."/>
        </authorList>
    </citation>
    <scope>NUCLEOTIDE SEQUENCE [LARGE SCALE GENOMIC DNA]</scope>
    <source>
        <strain evidence="1 2">GP24</strain>
    </source>
</reference>
<name>A0A2N8HFE4_9BACT</name>
<organism evidence="1 2">
    <name type="scientific">Akkermansia muciniphila</name>
    <dbReference type="NCBI Taxonomy" id="239935"/>
    <lineage>
        <taxon>Bacteria</taxon>
        <taxon>Pseudomonadati</taxon>
        <taxon>Verrucomicrobiota</taxon>
        <taxon>Verrucomicrobiia</taxon>
        <taxon>Verrucomicrobiales</taxon>
        <taxon>Akkermansiaceae</taxon>
        <taxon>Akkermansia</taxon>
    </lineage>
</organism>
<protein>
    <submittedName>
        <fullName evidence="1">Uncharacterized protein</fullName>
    </submittedName>
</protein>
<dbReference type="AlphaFoldDB" id="A0A2N8HFE4"/>
<accession>A0A2N8HFE4</accession>
<dbReference type="Proteomes" id="UP000236000">
    <property type="component" value="Unassembled WGS sequence"/>
</dbReference>